<name>A0A819WR49_9BILA</name>
<proteinExistence type="predicted"/>
<accession>A0A819WR49</accession>
<sequence>MCLDWREICNGRIDCFNNGVDESQCFELEINECNGNECRCYNGNCIPKMLLDESFQVAECLDRSDFWADPDCPSAYLRNSIFECTEYCCDAPNGVPCTCDI</sequence>
<organism evidence="1 2">
    <name type="scientific">Rotaria magnacalcarata</name>
    <dbReference type="NCBI Taxonomy" id="392030"/>
    <lineage>
        <taxon>Eukaryota</taxon>
        <taxon>Metazoa</taxon>
        <taxon>Spiralia</taxon>
        <taxon>Gnathifera</taxon>
        <taxon>Rotifera</taxon>
        <taxon>Eurotatoria</taxon>
        <taxon>Bdelloidea</taxon>
        <taxon>Philodinida</taxon>
        <taxon>Philodinidae</taxon>
        <taxon>Rotaria</taxon>
    </lineage>
</organism>
<dbReference type="Proteomes" id="UP000663866">
    <property type="component" value="Unassembled WGS sequence"/>
</dbReference>
<evidence type="ECO:0000313" key="2">
    <source>
        <dbReference type="Proteomes" id="UP000663866"/>
    </source>
</evidence>
<reference evidence="1" key="1">
    <citation type="submission" date="2021-02" db="EMBL/GenBank/DDBJ databases">
        <authorList>
            <person name="Nowell W R."/>
        </authorList>
    </citation>
    <scope>NUCLEOTIDE SEQUENCE</scope>
</reference>
<dbReference type="AlphaFoldDB" id="A0A819WR49"/>
<evidence type="ECO:0000313" key="1">
    <source>
        <dbReference type="EMBL" id="CAF4126077.1"/>
    </source>
</evidence>
<gene>
    <name evidence="1" type="ORF">OVN521_LOCUS22250</name>
</gene>
<dbReference type="EMBL" id="CAJOBG010004785">
    <property type="protein sequence ID" value="CAF4126077.1"/>
    <property type="molecule type" value="Genomic_DNA"/>
</dbReference>
<protein>
    <submittedName>
        <fullName evidence="1">Uncharacterized protein</fullName>
    </submittedName>
</protein>
<keyword evidence="2" id="KW-1185">Reference proteome</keyword>
<comment type="caution">
    <text evidence="1">The sequence shown here is derived from an EMBL/GenBank/DDBJ whole genome shotgun (WGS) entry which is preliminary data.</text>
</comment>